<organism evidence="1 2">
    <name type="scientific">Pocillopora damicornis</name>
    <name type="common">Cauliflower coral</name>
    <name type="synonym">Millepora damicornis</name>
    <dbReference type="NCBI Taxonomy" id="46731"/>
    <lineage>
        <taxon>Eukaryota</taxon>
        <taxon>Metazoa</taxon>
        <taxon>Cnidaria</taxon>
        <taxon>Anthozoa</taxon>
        <taxon>Hexacorallia</taxon>
        <taxon>Scleractinia</taxon>
        <taxon>Astrocoeniina</taxon>
        <taxon>Pocilloporidae</taxon>
        <taxon>Pocillopora</taxon>
    </lineage>
</organism>
<dbReference type="EMBL" id="RCHS01002978">
    <property type="protein sequence ID" value="RMX44503.1"/>
    <property type="molecule type" value="Genomic_DNA"/>
</dbReference>
<dbReference type="Proteomes" id="UP000275408">
    <property type="component" value="Unassembled WGS sequence"/>
</dbReference>
<evidence type="ECO:0000313" key="1">
    <source>
        <dbReference type="EMBL" id="RMX44503.1"/>
    </source>
</evidence>
<name>A0A3M6TSY6_POCDA</name>
<gene>
    <name evidence="1" type="ORF">pdam_00006012</name>
</gene>
<keyword evidence="2" id="KW-1185">Reference proteome</keyword>
<proteinExistence type="predicted"/>
<accession>A0A3M6TSY6</accession>
<protein>
    <submittedName>
        <fullName evidence="1">Uncharacterized protein</fullName>
    </submittedName>
</protein>
<sequence>RPPKHYQPLLKREKELFSIVQKTLLKPIADSLIQKGSRLTHIYDPQEETSIPYKLAKWLNDKLKPLSTIDQTISDILFADDLHEMKIADQDILVSYNISSFFTNIPVDETIKILAEKAFRDNCFNRKYALNITKTDLNDLLEVATKKQRTTNSKCVYVPY</sequence>
<evidence type="ECO:0000313" key="2">
    <source>
        <dbReference type="Proteomes" id="UP000275408"/>
    </source>
</evidence>
<comment type="caution">
    <text evidence="1">The sequence shown here is derived from an EMBL/GenBank/DDBJ whole genome shotgun (WGS) entry which is preliminary data.</text>
</comment>
<dbReference type="AlphaFoldDB" id="A0A3M6TSY6"/>
<feature type="non-terminal residue" evidence="1">
    <location>
        <position position="1"/>
    </location>
</feature>
<feature type="non-terminal residue" evidence="1">
    <location>
        <position position="160"/>
    </location>
</feature>
<reference evidence="1 2" key="1">
    <citation type="journal article" date="2018" name="Sci. Rep.">
        <title>Comparative analysis of the Pocillopora damicornis genome highlights role of immune system in coral evolution.</title>
        <authorList>
            <person name="Cunning R."/>
            <person name="Bay R.A."/>
            <person name="Gillette P."/>
            <person name="Baker A.C."/>
            <person name="Traylor-Knowles N."/>
        </authorList>
    </citation>
    <scope>NUCLEOTIDE SEQUENCE [LARGE SCALE GENOMIC DNA]</scope>
    <source>
        <strain evidence="1">RSMAS</strain>
        <tissue evidence="1">Whole animal</tissue>
    </source>
</reference>